<dbReference type="GO" id="GO:0005783">
    <property type="term" value="C:endoplasmic reticulum"/>
    <property type="evidence" value="ECO:0007669"/>
    <property type="project" value="TreeGrafter"/>
</dbReference>
<protein>
    <submittedName>
        <fullName evidence="2">MGAT4 family member D</fullName>
    </submittedName>
</protein>
<dbReference type="AlphaFoldDB" id="A0A8D2B2J4"/>
<dbReference type="Proteomes" id="UP000694564">
    <property type="component" value="Chromosome 9"/>
</dbReference>
<dbReference type="PROSITE" id="PS51257">
    <property type="entry name" value="PROKAR_LIPOPROTEIN"/>
    <property type="match status" value="1"/>
</dbReference>
<dbReference type="PANTHER" id="PTHR12062:SF10">
    <property type="entry name" value="ALPHA-1,3-MANNOSYL-GLYCOPROTEIN 4-BETA-N-ACETYLGLUCOSAMINYLTRANSFERASE-LIKE PROTEIN MGAT4D"/>
    <property type="match status" value="1"/>
</dbReference>
<dbReference type="PANTHER" id="PTHR12062">
    <property type="entry name" value="N-ACETYLGLUCOSAMINYLTRANSFERASE VI"/>
    <property type="match status" value="1"/>
</dbReference>
<evidence type="ECO:0000313" key="2">
    <source>
        <dbReference type="Ensembl" id="ENSSVLP00005009577.1"/>
    </source>
</evidence>
<name>A0A8D2B2J4_SCIVU</name>
<dbReference type="InterPro" id="IPR006759">
    <property type="entry name" value="Glyco_transf_54"/>
</dbReference>
<dbReference type="GO" id="GO:0005795">
    <property type="term" value="C:Golgi stack"/>
    <property type="evidence" value="ECO:0007669"/>
    <property type="project" value="TreeGrafter"/>
</dbReference>
<dbReference type="OrthoDB" id="2016523at2759"/>
<reference evidence="2" key="2">
    <citation type="submission" date="2025-09" db="UniProtKB">
        <authorList>
            <consortium name="Ensembl"/>
        </authorList>
    </citation>
    <scope>IDENTIFICATION</scope>
</reference>
<feature type="domain" description="MGAT4 conserved region" evidence="1">
    <location>
        <begin position="84"/>
        <end position="165"/>
    </location>
</feature>
<dbReference type="InterPro" id="IPR057279">
    <property type="entry name" value="MGAT4"/>
</dbReference>
<dbReference type="GO" id="GO:0005793">
    <property type="term" value="C:endoplasmic reticulum-Golgi intermediate compartment"/>
    <property type="evidence" value="ECO:0007669"/>
    <property type="project" value="TreeGrafter"/>
</dbReference>
<evidence type="ECO:0000259" key="1">
    <source>
        <dbReference type="Pfam" id="PF04666"/>
    </source>
</evidence>
<dbReference type="Pfam" id="PF04666">
    <property type="entry name" value="MGAT4_cons"/>
    <property type="match status" value="1"/>
</dbReference>
<dbReference type="GO" id="GO:0008375">
    <property type="term" value="F:acetylglucosaminyltransferase activity"/>
    <property type="evidence" value="ECO:0007669"/>
    <property type="project" value="TreeGrafter"/>
</dbReference>
<keyword evidence="3" id="KW-1185">Reference proteome</keyword>
<accession>A0A8D2B2J4</accession>
<evidence type="ECO:0000313" key="3">
    <source>
        <dbReference type="Proteomes" id="UP000694564"/>
    </source>
</evidence>
<dbReference type="Ensembl" id="ENSSVLT00005010596.1">
    <property type="protein sequence ID" value="ENSSVLP00005009577.1"/>
    <property type="gene ID" value="ENSSVLG00005007541.1"/>
</dbReference>
<gene>
    <name evidence="2" type="primary">MGAT4D</name>
</gene>
<dbReference type="GeneTree" id="ENSGT00940000161998"/>
<reference evidence="2" key="1">
    <citation type="submission" date="2025-08" db="UniProtKB">
        <authorList>
            <consortium name="Ensembl"/>
        </authorList>
    </citation>
    <scope>IDENTIFICATION</scope>
</reference>
<organism evidence="2 3">
    <name type="scientific">Sciurus vulgaris</name>
    <name type="common">Eurasian red squirrel</name>
    <dbReference type="NCBI Taxonomy" id="55149"/>
    <lineage>
        <taxon>Eukaryota</taxon>
        <taxon>Metazoa</taxon>
        <taxon>Chordata</taxon>
        <taxon>Craniata</taxon>
        <taxon>Vertebrata</taxon>
        <taxon>Euteleostomi</taxon>
        <taxon>Mammalia</taxon>
        <taxon>Eutheria</taxon>
        <taxon>Euarchontoglires</taxon>
        <taxon>Glires</taxon>
        <taxon>Rodentia</taxon>
        <taxon>Sciuromorpha</taxon>
        <taxon>Sciuridae</taxon>
        <taxon>Sciurinae</taxon>
        <taxon>Sciurini</taxon>
        <taxon>Sciurus</taxon>
    </lineage>
</organism>
<dbReference type="GO" id="GO:0006487">
    <property type="term" value="P:protein N-linked glycosylation"/>
    <property type="evidence" value="ECO:0007669"/>
    <property type="project" value="TreeGrafter"/>
</dbReference>
<proteinExistence type="predicted"/>
<sequence>MRTKQVNLLISFVAVTLFSFSCFCISKLTQTYNQLISCRSHVLEFRENMLHLKNKTEHNRQELLRALNQMKYEITLKENVSRSLGKLFRTEDLPGFVQFFLMFYKDKPIDWLLETLFQAKMCDPAENFRQCTTRLKEVLIQHKPSLFQHVGIHSSFPGKEQYFKKI</sequence>